<sequence>MTETIYLEENDDINKYTLKLNYIDDEDSCSYIDSDISDNSLISYNNNKVIKNNTNKFIQIKKEKDTNSNSSNRNTKEDEILDNNVDPYITEDKNLTSQKKNRTRKRSNQYFYANDFKKEHNKNSSDNKQDKINYNEKNYKLLMENVDFKDKAIKFEKFMNDIDNLIDNSNNLISIPSLVEIFKKNLYDIESVRSLLHRIKNQSARGKYDENILLYNGEKIISFKKYNLVLNELINMKKELKEKDMKIRKYEEKIENDKKLLTQLNEKNNKLENNVKNYEAIQKILDEKNDKLTEKVANNNNDINEKNNKIKQLTNELSKINEEYKNYKNSNEISSKNQNNYIKKLKETTSL</sequence>
<keyword evidence="1" id="KW-0175">Coiled coil</keyword>
<comment type="caution">
    <text evidence="3">The sequence shown here is derived from an EMBL/GenBank/DDBJ whole genome shotgun (WGS) entry which is preliminary data.</text>
</comment>
<dbReference type="Proteomes" id="UP000193920">
    <property type="component" value="Unassembled WGS sequence"/>
</dbReference>
<feature type="region of interest" description="Disordered" evidence="2">
    <location>
        <begin position="61"/>
        <end position="131"/>
    </location>
</feature>
<protein>
    <submittedName>
        <fullName evidence="3">Uncharacterized protein</fullName>
    </submittedName>
</protein>
<dbReference type="EMBL" id="MCOG01000018">
    <property type="protein sequence ID" value="ORY77900.1"/>
    <property type="molecule type" value="Genomic_DNA"/>
</dbReference>
<name>A0A1Y2F204_9FUNG</name>
<feature type="coiled-coil region" evidence="1">
    <location>
        <begin position="223"/>
        <end position="330"/>
    </location>
</feature>
<proteinExistence type="predicted"/>
<keyword evidence="4" id="KW-1185">Reference proteome</keyword>
<evidence type="ECO:0000313" key="3">
    <source>
        <dbReference type="EMBL" id="ORY77900.1"/>
    </source>
</evidence>
<accession>A0A1Y2F204</accession>
<dbReference type="AlphaFoldDB" id="A0A1Y2F204"/>
<reference evidence="3 4" key="1">
    <citation type="submission" date="2016-08" db="EMBL/GenBank/DDBJ databases">
        <title>A Parts List for Fungal Cellulosomes Revealed by Comparative Genomics.</title>
        <authorList>
            <consortium name="DOE Joint Genome Institute"/>
            <person name="Haitjema C.H."/>
            <person name="Gilmore S.P."/>
            <person name="Henske J.K."/>
            <person name="Solomon K.V."/>
            <person name="De Groot R."/>
            <person name="Kuo A."/>
            <person name="Mondo S.J."/>
            <person name="Salamov A.A."/>
            <person name="Labutti K."/>
            <person name="Zhao Z."/>
            <person name="Chiniquy J."/>
            <person name="Barry K."/>
            <person name="Brewer H.M."/>
            <person name="Purvine S.O."/>
            <person name="Wright A.T."/>
            <person name="Boxma B."/>
            <person name="Van Alen T."/>
            <person name="Hackstein J.H."/>
            <person name="Baker S.E."/>
            <person name="Grigoriev I.V."/>
            <person name="O'Malley M.A."/>
        </authorList>
    </citation>
    <scope>NUCLEOTIDE SEQUENCE [LARGE SCALE GENOMIC DNA]</scope>
    <source>
        <strain evidence="3 4">G1</strain>
    </source>
</reference>
<evidence type="ECO:0000256" key="1">
    <source>
        <dbReference type="SAM" id="Coils"/>
    </source>
</evidence>
<gene>
    <name evidence="3" type="ORF">LY90DRAFT_665144</name>
</gene>
<evidence type="ECO:0000313" key="4">
    <source>
        <dbReference type="Proteomes" id="UP000193920"/>
    </source>
</evidence>
<organism evidence="3 4">
    <name type="scientific">Neocallimastix californiae</name>
    <dbReference type="NCBI Taxonomy" id="1754190"/>
    <lineage>
        <taxon>Eukaryota</taxon>
        <taxon>Fungi</taxon>
        <taxon>Fungi incertae sedis</taxon>
        <taxon>Chytridiomycota</taxon>
        <taxon>Chytridiomycota incertae sedis</taxon>
        <taxon>Neocallimastigomycetes</taxon>
        <taxon>Neocallimastigales</taxon>
        <taxon>Neocallimastigaceae</taxon>
        <taxon>Neocallimastix</taxon>
    </lineage>
</organism>
<feature type="compositionally biased region" description="Basic and acidic residues" evidence="2">
    <location>
        <begin position="115"/>
        <end position="131"/>
    </location>
</feature>
<feature type="non-terminal residue" evidence="3">
    <location>
        <position position="351"/>
    </location>
</feature>
<evidence type="ECO:0000256" key="2">
    <source>
        <dbReference type="SAM" id="MobiDB-lite"/>
    </source>
</evidence>